<dbReference type="EMBL" id="JARKHS020012201">
    <property type="protein sequence ID" value="KAK8777119.1"/>
    <property type="molecule type" value="Genomic_DNA"/>
</dbReference>
<dbReference type="AlphaFoldDB" id="A0AAQ4EQX7"/>
<protein>
    <submittedName>
        <fullName evidence="1">Uncharacterized protein</fullName>
    </submittedName>
</protein>
<keyword evidence="2" id="KW-1185">Reference proteome</keyword>
<reference evidence="1 2" key="1">
    <citation type="journal article" date="2023" name="Arcadia Sci">
        <title>De novo assembly of a long-read Amblyomma americanum tick genome.</title>
        <authorList>
            <person name="Chou S."/>
            <person name="Poskanzer K.E."/>
            <person name="Rollins M."/>
            <person name="Thuy-Boun P.S."/>
        </authorList>
    </citation>
    <scope>NUCLEOTIDE SEQUENCE [LARGE SCALE GENOMIC DNA]</scope>
    <source>
        <strain evidence="1">F_SG_1</strain>
        <tissue evidence="1">Salivary glands</tissue>
    </source>
</reference>
<organism evidence="1 2">
    <name type="scientific">Amblyomma americanum</name>
    <name type="common">Lone star tick</name>
    <dbReference type="NCBI Taxonomy" id="6943"/>
    <lineage>
        <taxon>Eukaryota</taxon>
        <taxon>Metazoa</taxon>
        <taxon>Ecdysozoa</taxon>
        <taxon>Arthropoda</taxon>
        <taxon>Chelicerata</taxon>
        <taxon>Arachnida</taxon>
        <taxon>Acari</taxon>
        <taxon>Parasitiformes</taxon>
        <taxon>Ixodida</taxon>
        <taxon>Ixodoidea</taxon>
        <taxon>Ixodidae</taxon>
        <taxon>Amblyomminae</taxon>
        <taxon>Amblyomma</taxon>
    </lineage>
</organism>
<sequence length="107" mass="12354">MLRGTPGNKNEVSTCISKILLSCHLQNVSTTLRCSVYRNAGDENVMQVCVSHLTKIREEREKQQKDYIGLFCMLLDSRLRRLPRHVAKDLMHNTEMVTYDVQLQTTT</sequence>
<comment type="caution">
    <text evidence="1">The sequence shown here is derived from an EMBL/GenBank/DDBJ whole genome shotgun (WGS) entry which is preliminary data.</text>
</comment>
<accession>A0AAQ4EQX7</accession>
<dbReference type="Proteomes" id="UP001321473">
    <property type="component" value="Unassembled WGS sequence"/>
</dbReference>
<proteinExistence type="predicted"/>
<evidence type="ECO:0000313" key="2">
    <source>
        <dbReference type="Proteomes" id="UP001321473"/>
    </source>
</evidence>
<evidence type="ECO:0000313" key="1">
    <source>
        <dbReference type="EMBL" id="KAK8777119.1"/>
    </source>
</evidence>
<gene>
    <name evidence="1" type="ORF">V5799_029535</name>
</gene>
<name>A0AAQ4EQX7_AMBAM</name>